<feature type="transmembrane region" description="Helical" evidence="7">
    <location>
        <begin position="133"/>
        <end position="152"/>
    </location>
</feature>
<comment type="caution">
    <text evidence="9">The sequence shown here is derived from an EMBL/GenBank/DDBJ whole genome shotgun (WGS) entry which is preliminary data.</text>
</comment>
<keyword evidence="2" id="KW-0479">Metal-binding</keyword>
<dbReference type="PANTHER" id="PTHR10120">
    <property type="entry name" value="CAAX PRENYL PROTEASE 1"/>
    <property type="match status" value="1"/>
</dbReference>
<keyword evidence="7" id="KW-1133">Transmembrane helix</keyword>
<evidence type="ECO:0000256" key="5">
    <source>
        <dbReference type="ARBA" id="ARBA00023049"/>
    </source>
</evidence>
<accession>A0ABP3U8E3</accession>
<feature type="transmembrane region" description="Helical" evidence="7">
    <location>
        <begin position="275"/>
        <end position="296"/>
    </location>
</feature>
<gene>
    <name evidence="9" type="ORF">GCM10008905_23920</name>
</gene>
<organism evidence="9 10">
    <name type="scientific">Clostridium malenominatum</name>
    <dbReference type="NCBI Taxonomy" id="1539"/>
    <lineage>
        <taxon>Bacteria</taxon>
        <taxon>Bacillati</taxon>
        <taxon>Bacillota</taxon>
        <taxon>Clostridia</taxon>
        <taxon>Eubacteriales</taxon>
        <taxon>Clostridiaceae</taxon>
        <taxon>Clostridium</taxon>
    </lineage>
</organism>
<evidence type="ECO:0000256" key="2">
    <source>
        <dbReference type="ARBA" id="ARBA00022723"/>
    </source>
</evidence>
<keyword evidence="5 6" id="KW-0482">Metalloprotease</keyword>
<keyword evidence="10" id="KW-1185">Reference proteome</keyword>
<feature type="transmembrane region" description="Helical" evidence="7">
    <location>
        <begin position="59"/>
        <end position="79"/>
    </location>
</feature>
<evidence type="ECO:0000313" key="10">
    <source>
        <dbReference type="Proteomes" id="UP001500339"/>
    </source>
</evidence>
<reference evidence="10" key="1">
    <citation type="journal article" date="2019" name="Int. J. Syst. Evol. Microbiol.">
        <title>The Global Catalogue of Microorganisms (GCM) 10K type strain sequencing project: providing services to taxonomists for standard genome sequencing and annotation.</title>
        <authorList>
            <consortium name="The Broad Institute Genomics Platform"/>
            <consortium name="The Broad Institute Genome Sequencing Center for Infectious Disease"/>
            <person name="Wu L."/>
            <person name="Ma J."/>
        </authorList>
    </citation>
    <scope>NUCLEOTIDE SEQUENCE [LARGE SCALE GENOMIC DNA]</scope>
    <source>
        <strain evidence="10">JCM 1405</strain>
    </source>
</reference>
<keyword evidence="7" id="KW-0812">Transmembrane</keyword>
<feature type="transmembrane region" description="Helical" evidence="7">
    <location>
        <begin position="308"/>
        <end position="329"/>
    </location>
</feature>
<feature type="transmembrane region" description="Helical" evidence="7">
    <location>
        <begin position="20"/>
        <end position="39"/>
    </location>
</feature>
<keyword evidence="1 6" id="KW-0645">Protease</keyword>
<evidence type="ECO:0000256" key="7">
    <source>
        <dbReference type="SAM" id="Phobius"/>
    </source>
</evidence>
<evidence type="ECO:0000256" key="1">
    <source>
        <dbReference type="ARBA" id="ARBA00022670"/>
    </source>
</evidence>
<dbReference type="Pfam" id="PF01435">
    <property type="entry name" value="Peptidase_M48"/>
    <property type="match status" value="1"/>
</dbReference>
<keyword evidence="4 6" id="KW-0862">Zinc</keyword>
<evidence type="ECO:0000256" key="3">
    <source>
        <dbReference type="ARBA" id="ARBA00022801"/>
    </source>
</evidence>
<keyword evidence="7" id="KW-0472">Membrane</keyword>
<sequence>MFELLFEFLFNLSLSQAILFNLGIIFINILFSFLIKVLVEKKYKKTNSIEETLYFQQILGKYLQFITILFTAFFSSLSLSPHLDWMGGLQLLGLLIIIYFYLFIILIFNQLILYDLNTSLRKTTSSKWDQIKLLLRVLVFTALPLIIMLVIIDLKPLKNLGGEKLQKYINILFPMVIYLLLSFVMPLFNKYMLKAELFPEGELKNELTSFVEKAGIKKFKLYLWFTKDNKHANALVSGLLTKQIFLSDYLLENFTEEETKSILAHEIGHIKKHHLWIRTGLILGLFILGPLLGIIMEAYEDKFTEIPLWVGLGIIALFLISYLIFLRYLTSRIQERQADAFVLEMGIEPEVFASALDKLAKLNHAIRRFNKVDEKFQTHPSIDRRIKWILEKSK</sequence>
<dbReference type="EMBL" id="BAAACF010000003">
    <property type="protein sequence ID" value="GAA0726917.1"/>
    <property type="molecule type" value="Genomic_DNA"/>
</dbReference>
<evidence type="ECO:0000256" key="4">
    <source>
        <dbReference type="ARBA" id="ARBA00022833"/>
    </source>
</evidence>
<feature type="domain" description="Peptidase M48" evidence="8">
    <location>
        <begin position="200"/>
        <end position="390"/>
    </location>
</feature>
<keyword evidence="3 6" id="KW-0378">Hydrolase</keyword>
<comment type="cofactor">
    <cofactor evidence="6">
        <name>Zn(2+)</name>
        <dbReference type="ChEBI" id="CHEBI:29105"/>
    </cofactor>
    <text evidence="6">Binds 1 zinc ion per subunit.</text>
</comment>
<dbReference type="Gene3D" id="3.30.2010.10">
    <property type="entry name" value="Metalloproteases ('zincins'), catalytic domain"/>
    <property type="match status" value="1"/>
</dbReference>
<feature type="transmembrane region" description="Helical" evidence="7">
    <location>
        <begin position="168"/>
        <end position="188"/>
    </location>
</feature>
<evidence type="ECO:0000313" key="9">
    <source>
        <dbReference type="EMBL" id="GAA0726917.1"/>
    </source>
</evidence>
<evidence type="ECO:0000256" key="6">
    <source>
        <dbReference type="RuleBase" id="RU003983"/>
    </source>
</evidence>
<comment type="similarity">
    <text evidence="6">Belongs to the peptidase M48 family.</text>
</comment>
<dbReference type="RefSeq" id="WP_343769989.1">
    <property type="nucleotide sequence ID" value="NZ_BAAACF010000003.1"/>
</dbReference>
<dbReference type="InterPro" id="IPR001915">
    <property type="entry name" value="Peptidase_M48"/>
</dbReference>
<evidence type="ECO:0000259" key="8">
    <source>
        <dbReference type="Pfam" id="PF01435"/>
    </source>
</evidence>
<proteinExistence type="inferred from homology"/>
<feature type="transmembrane region" description="Helical" evidence="7">
    <location>
        <begin position="91"/>
        <end position="112"/>
    </location>
</feature>
<dbReference type="Proteomes" id="UP001500339">
    <property type="component" value="Unassembled WGS sequence"/>
</dbReference>
<name>A0ABP3U8E3_9CLOT</name>
<protein>
    <recommendedName>
        <fullName evidence="8">Peptidase M48 domain-containing protein</fullName>
    </recommendedName>
</protein>